<name>A0A3N6REE0_9CYAN</name>
<dbReference type="OrthoDB" id="443465at2"/>
<protein>
    <recommendedName>
        <fullName evidence="1">RuvB winged helix C-terminal domain-containing protein</fullName>
    </recommendedName>
</protein>
<dbReference type="GO" id="GO:0009378">
    <property type="term" value="F:four-way junction helicase activity"/>
    <property type="evidence" value="ECO:0007669"/>
    <property type="project" value="InterPro"/>
</dbReference>
<comment type="caution">
    <text evidence="2">The sequence shown here is derived from an EMBL/GenBank/DDBJ whole genome shotgun (WGS) entry which is preliminary data.</text>
</comment>
<dbReference type="GO" id="GO:0006310">
    <property type="term" value="P:DNA recombination"/>
    <property type="evidence" value="ECO:0007669"/>
    <property type="project" value="InterPro"/>
</dbReference>
<gene>
    <name evidence="2" type="ORF">D5R40_17075</name>
</gene>
<evidence type="ECO:0000313" key="2">
    <source>
        <dbReference type="EMBL" id="RQH39561.1"/>
    </source>
</evidence>
<dbReference type="EMBL" id="RCBY01000095">
    <property type="protein sequence ID" value="RQH39561.1"/>
    <property type="molecule type" value="Genomic_DNA"/>
</dbReference>
<accession>A0A3N6REE0</accession>
<dbReference type="Pfam" id="PF05491">
    <property type="entry name" value="WHD_RuvB"/>
    <property type="match status" value="1"/>
</dbReference>
<proteinExistence type="predicted"/>
<dbReference type="InterPro" id="IPR008823">
    <property type="entry name" value="RuvB_wg_C"/>
</dbReference>
<keyword evidence="3" id="KW-1185">Reference proteome</keyword>
<evidence type="ECO:0000259" key="1">
    <source>
        <dbReference type="Pfam" id="PF05491"/>
    </source>
</evidence>
<dbReference type="GO" id="GO:0006281">
    <property type="term" value="P:DNA repair"/>
    <property type="evidence" value="ECO:0007669"/>
    <property type="project" value="InterPro"/>
</dbReference>
<dbReference type="AlphaFoldDB" id="A0A3N6REE0"/>
<evidence type="ECO:0000313" key="3">
    <source>
        <dbReference type="Proteomes" id="UP000269154"/>
    </source>
</evidence>
<dbReference type="Proteomes" id="UP000269154">
    <property type="component" value="Unassembled WGS sequence"/>
</dbReference>
<sequence length="128" mass="14787">MYLSRVLGGIPPTVVGVWEEGEEGEEGANGIRPWDFSTAGLEEYYHSLWPKMAGDGLSEIELEVLRVLVEQEKAVSVETIAQFIDVDEYDVEEVLESWLEFLHWQEIGGEICYSLYHWSFRDFLQLRV</sequence>
<organism evidence="2 3">
    <name type="scientific">Okeania hirsuta</name>
    <dbReference type="NCBI Taxonomy" id="1458930"/>
    <lineage>
        <taxon>Bacteria</taxon>
        <taxon>Bacillati</taxon>
        <taxon>Cyanobacteriota</taxon>
        <taxon>Cyanophyceae</taxon>
        <taxon>Oscillatoriophycideae</taxon>
        <taxon>Oscillatoriales</taxon>
        <taxon>Microcoleaceae</taxon>
        <taxon>Okeania</taxon>
    </lineage>
</organism>
<reference evidence="2 3" key="1">
    <citation type="journal article" date="2018" name="ACS Chem. Biol.">
        <title>Ketoreductase domain dysfunction expands chemodiversity: malyngamide biosynthesis in the cyanobacterium Okeania hirsuta.</title>
        <authorList>
            <person name="Moss N.A."/>
            <person name="Leao T."/>
            <person name="Rankin M."/>
            <person name="McCullough T.M."/>
            <person name="Qu P."/>
            <person name="Korobeynikov A."/>
            <person name="Smith J.L."/>
            <person name="Gerwick L."/>
            <person name="Gerwick W.H."/>
        </authorList>
    </citation>
    <scope>NUCLEOTIDE SEQUENCE [LARGE SCALE GENOMIC DNA]</scope>
    <source>
        <strain evidence="2 3">PAB10Feb10-1</strain>
    </source>
</reference>
<dbReference type="GO" id="GO:0003677">
    <property type="term" value="F:DNA binding"/>
    <property type="evidence" value="ECO:0007669"/>
    <property type="project" value="InterPro"/>
</dbReference>
<dbReference type="RefSeq" id="WP_124146904.1">
    <property type="nucleotide sequence ID" value="NZ_CAWOKI010000205.1"/>
</dbReference>
<feature type="domain" description="RuvB winged helix C-terminal" evidence="1">
    <location>
        <begin position="56"/>
        <end position="99"/>
    </location>
</feature>